<feature type="region of interest" description="Disordered" evidence="1">
    <location>
        <begin position="1"/>
        <end position="20"/>
    </location>
</feature>
<name>A0ABR2ZPV3_9AGAR</name>
<keyword evidence="3" id="KW-1185">Reference proteome</keyword>
<evidence type="ECO:0000313" key="2">
    <source>
        <dbReference type="EMBL" id="KAL0063611.1"/>
    </source>
</evidence>
<organism evidence="2 3">
    <name type="scientific">Marasmius tenuissimus</name>
    <dbReference type="NCBI Taxonomy" id="585030"/>
    <lineage>
        <taxon>Eukaryota</taxon>
        <taxon>Fungi</taxon>
        <taxon>Dikarya</taxon>
        <taxon>Basidiomycota</taxon>
        <taxon>Agaricomycotina</taxon>
        <taxon>Agaricomycetes</taxon>
        <taxon>Agaricomycetidae</taxon>
        <taxon>Agaricales</taxon>
        <taxon>Marasmiineae</taxon>
        <taxon>Marasmiaceae</taxon>
        <taxon>Marasmius</taxon>
    </lineage>
</organism>
<dbReference type="EMBL" id="JBBXMP010000077">
    <property type="protein sequence ID" value="KAL0063611.1"/>
    <property type="molecule type" value="Genomic_DNA"/>
</dbReference>
<evidence type="ECO:0008006" key="4">
    <source>
        <dbReference type="Google" id="ProtNLM"/>
    </source>
</evidence>
<comment type="caution">
    <text evidence="2">The sequence shown here is derived from an EMBL/GenBank/DDBJ whole genome shotgun (WGS) entry which is preliminary data.</text>
</comment>
<proteinExistence type="predicted"/>
<dbReference type="Gene3D" id="3.80.10.10">
    <property type="entry name" value="Ribonuclease Inhibitor"/>
    <property type="match status" value="1"/>
</dbReference>
<accession>A0ABR2ZPV3</accession>
<sequence>MTTQPQPQSDLASFEDCPGKTSLSQAHELCRPLENHQASENSPIDHIPNEIWSSIFYEHTRSFGRSHNLVQVCTRWHDLAINEPRQWTSIEIDVGKIKQHRTAEQVSQALSIQLSRSNDLPLNICFSDPEFLPITLNEHDLPNTSSTTLFNTLLEHRNRWKSLNLTLHISGGAINVLRESGPFHLPSLENLSARFLTNEKQKQRWYKLYQIIFLHRLINLNDPPSLTTLRLSVLPPTSGVMERSLESASFVHLAHIIIEACGVSSLYNWLEYTKSGLRFCDVERALVPEIPLPPSTTVLRLDKLEALTIPQAHTSMLDFLVLPELKALVIRPDPDPDTSEQSFDISIMMGLIARSGCHLDVLEFYAPVSGELGDIHKSFPEWLLGSEEMMVLKKVILSKSMRQ</sequence>
<dbReference type="InterPro" id="IPR032675">
    <property type="entry name" value="LRR_dom_sf"/>
</dbReference>
<reference evidence="2 3" key="1">
    <citation type="submission" date="2024-05" db="EMBL/GenBank/DDBJ databases">
        <title>A draft genome resource for the thread blight pathogen Marasmius tenuissimus strain MS-2.</title>
        <authorList>
            <person name="Yulfo-Soto G.E."/>
            <person name="Baruah I.K."/>
            <person name="Amoako-Attah I."/>
            <person name="Bukari Y."/>
            <person name="Meinhardt L.W."/>
            <person name="Bailey B.A."/>
            <person name="Cohen S.P."/>
        </authorList>
    </citation>
    <scope>NUCLEOTIDE SEQUENCE [LARGE SCALE GENOMIC DNA]</scope>
    <source>
        <strain evidence="2 3">MS-2</strain>
    </source>
</reference>
<feature type="compositionally biased region" description="Polar residues" evidence="1">
    <location>
        <begin position="1"/>
        <end position="11"/>
    </location>
</feature>
<evidence type="ECO:0000256" key="1">
    <source>
        <dbReference type="SAM" id="MobiDB-lite"/>
    </source>
</evidence>
<evidence type="ECO:0000313" key="3">
    <source>
        <dbReference type="Proteomes" id="UP001437256"/>
    </source>
</evidence>
<gene>
    <name evidence="2" type="ORF">AAF712_009468</name>
</gene>
<dbReference type="Proteomes" id="UP001437256">
    <property type="component" value="Unassembled WGS sequence"/>
</dbReference>
<protein>
    <recommendedName>
        <fullName evidence="4">F-box domain-containing protein</fullName>
    </recommendedName>
</protein>